<evidence type="ECO:0000256" key="1">
    <source>
        <dbReference type="ARBA" id="ARBA00010134"/>
    </source>
</evidence>
<protein>
    <recommendedName>
        <fullName evidence="11">CASPASE_P20 domain-containing protein</fullName>
    </recommendedName>
</protein>
<dbReference type="InterPro" id="IPR011600">
    <property type="entry name" value="Pept_C14_caspase"/>
</dbReference>
<dbReference type="InterPro" id="IPR033139">
    <property type="entry name" value="Caspase_cys_AS"/>
</dbReference>
<dbReference type="PROSITE" id="PS01122">
    <property type="entry name" value="CASPASE_CYS"/>
    <property type="match status" value="1"/>
</dbReference>
<dbReference type="PRINTS" id="PR00376">
    <property type="entry name" value="IL1BCENZYME"/>
</dbReference>
<keyword evidence="3" id="KW-0378">Hydrolase</keyword>
<keyword evidence="2" id="KW-0645">Protease</keyword>
<dbReference type="WBParaSite" id="TREG1_13040.1">
    <property type="protein sequence ID" value="TREG1_13040.1"/>
    <property type="gene ID" value="TREG1_13040"/>
</dbReference>
<evidence type="ECO:0000313" key="9">
    <source>
        <dbReference type="Proteomes" id="UP000050795"/>
    </source>
</evidence>
<evidence type="ECO:0000256" key="6">
    <source>
        <dbReference type="RuleBase" id="RU003971"/>
    </source>
</evidence>
<dbReference type="CDD" id="cd00032">
    <property type="entry name" value="CASc"/>
    <property type="match status" value="1"/>
</dbReference>
<dbReference type="GO" id="GO:0043525">
    <property type="term" value="P:positive regulation of neuron apoptotic process"/>
    <property type="evidence" value="ECO:0007669"/>
    <property type="project" value="TreeGrafter"/>
</dbReference>
<dbReference type="GO" id="GO:0005737">
    <property type="term" value="C:cytoplasm"/>
    <property type="evidence" value="ECO:0007669"/>
    <property type="project" value="TreeGrafter"/>
</dbReference>
<dbReference type="PROSITE" id="PS01121">
    <property type="entry name" value="CASPASE_HIS"/>
    <property type="match status" value="1"/>
</dbReference>
<evidence type="ECO:0000256" key="4">
    <source>
        <dbReference type="ARBA" id="ARBA00022807"/>
    </source>
</evidence>
<sequence length="315" mass="34949">MDESADSIGFLAKAQVTSCLGSRPMAERLSDKGTYLTVSVADLHNPYLSYPTVRTRSSGRACRGECILINQRDFHPSTNQTRRDGTDIDADRVERVFKSLNYRVTRILNVTKSVLHQTLVEASQMDHSAYDSFVFVMLSHGDNNVVYATDGEILTNYIMAFFRGDRCSSLIGKPKLFFFQACRGAAFDKGVSTMVTDASGDVIVHKLPIEADILVAYSTVPGFFAWRNSSMGSWFIQELCNVLESDMKRVNHSDIMTLLAVVARVVAYQYRSNTGMVETDNMKQMTSTVSTLTRLFYITGPPPSSAAGNNVQSTM</sequence>
<dbReference type="InterPro" id="IPR016129">
    <property type="entry name" value="Caspase_his_AS"/>
</dbReference>
<dbReference type="InterPro" id="IPR002398">
    <property type="entry name" value="Pept_C14"/>
</dbReference>
<dbReference type="PANTHER" id="PTHR10454:SF232">
    <property type="entry name" value="AT03047P-RELATED"/>
    <property type="match status" value="1"/>
</dbReference>
<name>A0AA85IZA0_TRIRE</name>
<dbReference type="PANTHER" id="PTHR10454">
    <property type="entry name" value="CASPASE"/>
    <property type="match status" value="1"/>
</dbReference>
<dbReference type="Proteomes" id="UP000050795">
    <property type="component" value="Unassembled WGS sequence"/>
</dbReference>
<dbReference type="GO" id="GO:0006915">
    <property type="term" value="P:apoptotic process"/>
    <property type="evidence" value="ECO:0007669"/>
    <property type="project" value="TreeGrafter"/>
</dbReference>
<keyword evidence="9" id="KW-1185">Reference proteome</keyword>
<feature type="domain" description="Caspase family p20" evidence="8">
    <location>
        <begin position="62"/>
        <end position="186"/>
    </location>
</feature>
<dbReference type="Pfam" id="PF00656">
    <property type="entry name" value="Peptidase_C14"/>
    <property type="match status" value="1"/>
</dbReference>
<dbReference type="SUPFAM" id="SSF52129">
    <property type="entry name" value="Caspase-like"/>
    <property type="match status" value="1"/>
</dbReference>
<dbReference type="GO" id="GO:0004197">
    <property type="term" value="F:cysteine-type endopeptidase activity"/>
    <property type="evidence" value="ECO:0007669"/>
    <property type="project" value="InterPro"/>
</dbReference>
<reference evidence="10" key="2">
    <citation type="submission" date="2023-11" db="UniProtKB">
        <authorList>
            <consortium name="WormBaseParasite"/>
        </authorList>
    </citation>
    <scope>IDENTIFICATION</scope>
</reference>
<reference evidence="9" key="1">
    <citation type="submission" date="2022-06" db="EMBL/GenBank/DDBJ databases">
        <authorList>
            <person name="Berger JAMES D."/>
            <person name="Berger JAMES D."/>
        </authorList>
    </citation>
    <scope>NUCLEOTIDE SEQUENCE [LARGE SCALE GENOMIC DNA]</scope>
</reference>
<evidence type="ECO:0000259" key="8">
    <source>
        <dbReference type="PROSITE" id="PS50208"/>
    </source>
</evidence>
<dbReference type="PROSITE" id="PS50207">
    <property type="entry name" value="CASPASE_P10"/>
    <property type="match status" value="1"/>
</dbReference>
<dbReference type="InterPro" id="IPR015917">
    <property type="entry name" value="Pept_C14A"/>
</dbReference>
<organism evidence="9 10">
    <name type="scientific">Trichobilharzia regenti</name>
    <name type="common">Nasal bird schistosome</name>
    <dbReference type="NCBI Taxonomy" id="157069"/>
    <lineage>
        <taxon>Eukaryota</taxon>
        <taxon>Metazoa</taxon>
        <taxon>Spiralia</taxon>
        <taxon>Lophotrochozoa</taxon>
        <taxon>Platyhelminthes</taxon>
        <taxon>Trematoda</taxon>
        <taxon>Digenea</taxon>
        <taxon>Strigeidida</taxon>
        <taxon>Schistosomatoidea</taxon>
        <taxon>Schistosomatidae</taxon>
        <taxon>Trichobilharzia</taxon>
    </lineage>
</organism>
<dbReference type="SMART" id="SM00115">
    <property type="entry name" value="CASc"/>
    <property type="match status" value="1"/>
</dbReference>
<dbReference type="Gene3D" id="3.40.50.1460">
    <property type="match status" value="1"/>
</dbReference>
<evidence type="ECO:0008006" key="11">
    <source>
        <dbReference type="Google" id="ProtNLM"/>
    </source>
</evidence>
<feature type="domain" description="Caspase family p10" evidence="7">
    <location>
        <begin position="203"/>
        <end position="300"/>
    </location>
</feature>
<evidence type="ECO:0000256" key="2">
    <source>
        <dbReference type="ARBA" id="ARBA00022670"/>
    </source>
</evidence>
<dbReference type="AlphaFoldDB" id="A0AA85IZA0"/>
<evidence type="ECO:0000313" key="10">
    <source>
        <dbReference type="WBParaSite" id="TREG1_13040.1"/>
    </source>
</evidence>
<dbReference type="InterPro" id="IPR029030">
    <property type="entry name" value="Caspase-like_dom_sf"/>
</dbReference>
<comment type="similarity">
    <text evidence="1 6">Belongs to the peptidase C14A family.</text>
</comment>
<evidence type="ECO:0000256" key="5">
    <source>
        <dbReference type="ARBA" id="ARBA00023145"/>
    </source>
</evidence>
<dbReference type="InterPro" id="IPR001309">
    <property type="entry name" value="Pept_C14_p20"/>
</dbReference>
<dbReference type="PROSITE" id="PS50208">
    <property type="entry name" value="CASPASE_P20"/>
    <property type="match status" value="1"/>
</dbReference>
<dbReference type="InterPro" id="IPR002138">
    <property type="entry name" value="Pept_C14_p10"/>
</dbReference>
<keyword evidence="5" id="KW-0865">Zymogen</keyword>
<evidence type="ECO:0000259" key="7">
    <source>
        <dbReference type="PROSITE" id="PS50207"/>
    </source>
</evidence>
<accession>A0AA85IZA0</accession>
<dbReference type="GO" id="GO:0006508">
    <property type="term" value="P:proteolysis"/>
    <property type="evidence" value="ECO:0007669"/>
    <property type="project" value="UniProtKB-KW"/>
</dbReference>
<proteinExistence type="inferred from homology"/>
<keyword evidence="4" id="KW-0788">Thiol protease</keyword>
<evidence type="ECO:0000256" key="3">
    <source>
        <dbReference type="ARBA" id="ARBA00022801"/>
    </source>
</evidence>